<evidence type="ECO:0000256" key="2">
    <source>
        <dbReference type="ARBA" id="ARBA00008358"/>
    </source>
</evidence>
<evidence type="ECO:0000256" key="4">
    <source>
        <dbReference type="ARBA" id="ARBA00022481"/>
    </source>
</evidence>
<proteinExistence type="inferred from homology"/>
<gene>
    <name evidence="10" type="ORF">Pla22_03380</name>
</gene>
<sequence length="138" mass="15191">MKFFRSSDRREQHVNAPRGQGFTLIEVVVGLVLMASVLVSSLLAYSSHQRQRAFANAKREAVIIADQILQQLSVRRAGMSAGDQGLIADKPNWFWRTSLVGTTAPAGVPMRVIQFQIAKQNPDGTVTALTSVELVERI</sequence>
<dbReference type="EMBL" id="SJPI01000001">
    <property type="protein sequence ID" value="TWT52712.1"/>
    <property type="molecule type" value="Genomic_DNA"/>
</dbReference>
<keyword evidence="8 9" id="KW-0472">Membrane</keyword>
<keyword evidence="3" id="KW-1003">Cell membrane</keyword>
<dbReference type="GO" id="GO:0005886">
    <property type="term" value="C:plasma membrane"/>
    <property type="evidence" value="ECO:0007669"/>
    <property type="project" value="UniProtKB-SubCell"/>
</dbReference>
<dbReference type="GO" id="GO:0015628">
    <property type="term" value="P:protein secretion by the type II secretion system"/>
    <property type="evidence" value="ECO:0007669"/>
    <property type="project" value="InterPro"/>
</dbReference>
<protein>
    <recommendedName>
        <fullName evidence="12">Type II secretion system protein I</fullName>
    </recommendedName>
</protein>
<evidence type="ECO:0000256" key="3">
    <source>
        <dbReference type="ARBA" id="ARBA00022475"/>
    </source>
</evidence>
<dbReference type="RefSeq" id="WP_165440480.1">
    <property type="nucleotide sequence ID" value="NZ_SJPI01000001.1"/>
</dbReference>
<keyword evidence="5" id="KW-0997">Cell inner membrane</keyword>
<dbReference type="InterPro" id="IPR012902">
    <property type="entry name" value="N_methyl_site"/>
</dbReference>
<dbReference type="PROSITE" id="PS00409">
    <property type="entry name" value="PROKAR_NTER_METHYL"/>
    <property type="match status" value="1"/>
</dbReference>
<dbReference type="PANTHER" id="PTHR38779:SF2">
    <property type="entry name" value="TYPE II SECRETION SYSTEM PROTEIN I-RELATED"/>
    <property type="match status" value="1"/>
</dbReference>
<feature type="transmembrane region" description="Helical" evidence="9">
    <location>
        <begin position="21"/>
        <end position="45"/>
    </location>
</feature>
<comment type="similarity">
    <text evidence="2">Belongs to the GSP I family.</text>
</comment>
<dbReference type="PANTHER" id="PTHR38779">
    <property type="entry name" value="TYPE II SECRETION SYSTEM PROTEIN I-RELATED"/>
    <property type="match status" value="1"/>
</dbReference>
<evidence type="ECO:0000256" key="7">
    <source>
        <dbReference type="ARBA" id="ARBA00022989"/>
    </source>
</evidence>
<organism evidence="10 11">
    <name type="scientific">Rubripirellula amarantea</name>
    <dbReference type="NCBI Taxonomy" id="2527999"/>
    <lineage>
        <taxon>Bacteria</taxon>
        <taxon>Pseudomonadati</taxon>
        <taxon>Planctomycetota</taxon>
        <taxon>Planctomycetia</taxon>
        <taxon>Pirellulales</taxon>
        <taxon>Pirellulaceae</taxon>
        <taxon>Rubripirellula</taxon>
    </lineage>
</organism>
<dbReference type="Pfam" id="PF07963">
    <property type="entry name" value="N_methyl"/>
    <property type="match status" value="1"/>
</dbReference>
<evidence type="ECO:0000313" key="11">
    <source>
        <dbReference type="Proteomes" id="UP000316598"/>
    </source>
</evidence>
<dbReference type="NCBIfam" id="TIGR02532">
    <property type="entry name" value="IV_pilin_GFxxxE"/>
    <property type="match status" value="1"/>
</dbReference>
<dbReference type="Proteomes" id="UP000316598">
    <property type="component" value="Unassembled WGS sequence"/>
</dbReference>
<dbReference type="GO" id="GO:0015627">
    <property type="term" value="C:type II protein secretion system complex"/>
    <property type="evidence" value="ECO:0007669"/>
    <property type="project" value="InterPro"/>
</dbReference>
<evidence type="ECO:0000313" key="10">
    <source>
        <dbReference type="EMBL" id="TWT52712.1"/>
    </source>
</evidence>
<dbReference type="InterPro" id="IPR010052">
    <property type="entry name" value="T2SS_protein-GspI"/>
</dbReference>
<accession>A0A5C5WSF5</accession>
<dbReference type="SUPFAM" id="SSF54523">
    <property type="entry name" value="Pili subunits"/>
    <property type="match status" value="1"/>
</dbReference>
<keyword evidence="6 9" id="KW-0812">Transmembrane</keyword>
<evidence type="ECO:0000256" key="6">
    <source>
        <dbReference type="ARBA" id="ARBA00022692"/>
    </source>
</evidence>
<evidence type="ECO:0000256" key="8">
    <source>
        <dbReference type="ARBA" id="ARBA00023136"/>
    </source>
</evidence>
<dbReference type="AlphaFoldDB" id="A0A5C5WSF5"/>
<reference evidence="10 11" key="1">
    <citation type="submission" date="2019-02" db="EMBL/GenBank/DDBJ databases">
        <title>Deep-cultivation of Planctomycetes and their phenomic and genomic characterization uncovers novel biology.</title>
        <authorList>
            <person name="Wiegand S."/>
            <person name="Jogler M."/>
            <person name="Boedeker C."/>
            <person name="Pinto D."/>
            <person name="Vollmers J."/>
            <person name="Rivas-Marin E."/>
            <person name="Kohn T."/>
            <person name="Peeters S.H."/>
            <person name="Heuer A."/>
            <person name="Rast P."/>
            <person name="Oberbeckmann S."/>
            <person name="Bunk B."/>
            <person name="Jeske O."/>
            <person name="Meyerdierks A."/>
            <person name="Storesund J.E."/>
            <person name="Kallscheuer N."/>
            <person name="Luecker S."/>
            <person name="Lage O.M."/>
            <person name="Pohl T."/>
            <person name="Merkel B.J."/>
            <person name="Hornburger P."/>
            <person name="Mueller R.-W."/>
            <person name="Bruemmer F."/>
            <person name="Labrenz M."/>
            <person name="Spormann A.M."/>
            <person name="Op Den Camp H."/>
            <person name="Overmann J."/>
            <person name="Amann R."/>
            <person name="Jetten M.S.M."/>
            <person name="Mascher T."/>
            <person name="Medema M.H."/>
            <person name="Devos D.P."/>
            <person name="Kaster A.-K."/>
            <person name="Ovreas L."/>
            <person name="Rohde M."/>
            <person name="Galperin M.Y."/>
            <person name="Jogler C."/>
        </authorList>
    </citation>
    <scope>NUCLEOTIDE SEQUENCE [LARGE SCALE GENOMIC DNA]</scope>
    <source>
        <strain evidence="10 11">Pla22</strain>
    </source>
</reference>
<name>A0A5C5WSF5_9BACT</name>
<keyword evidence="7 9" id="KW-1133">Transmembrane helix</keyword>
<dbReference type="InterPro" id="IPR045584">
    <property type="entry name" value="Pilin-like"/>
</dbReference>
<comment type="caution">
    <text evidence="10">The sequence shown here is derived from an EMBL/GenBank/DDBJ whole genome shotgun (WGS) entry which is preliminary data.</text>
</comment>
<evidence type="ECO:0000256" key="9">
    <source>
        <dbReference type="SAM" id="Phobius"/>
    </source>
</evidence>
<keyword evidence="11" id="KW-1185">Reference proteome</keyword>
<keyword evidence="4" id="KW-0488">Methylation</keyword>
<evidence type="ECO:0000256" key="1">
    <source>
        <dbReference type="ARBA" id="ARBA00004377"/>
    </source>
</evidence>
<evidence type="ECO:0008006" key="12">
    <source>
        <dbReference type="Google" id="ProtNLM"/>
    </source>
</evidence>
<evidence type="ECO:0000256" key="5">
    <source>
        <dbReference type="ARBA" id="ARBA00022519"/>
    </source>
</evidence>
<comment type="subcellular location">
    <subcellularLocation>
        <location evidence="1">Cell inner membrane</location>
        <topology evidence="1">Single-pass membrane protein</topology>
    </subcellularLocation>
</comment>